<organism evidence="1 2">
    <name type="scientific">Leucocoprinus birnbaumii</name>
    <dbReference type="NCBI Taxonomy" id="56174"/>
    <lineage>
        <taxon>Eukaryota</taxon>
        <taxon>Fungi</taxon>
        <taxon>Dikarya</taxon>
        <taxon>Basidiomycota</taxon>
        <taxon>Agaricomycotina</taxon>
        <taxon>Agaricomycetes</taxon>
        <taxon>Agaricomycetidae</taxon>
        <taxon>Agaricales</taxon>
        <taxon>Agaricineae</taxon>
        <taxon>Agaricaceae</taxon>
        <taxon>Leucocoprinus</taxon>
    </lineage>
</organism>
<accession>A0AAD5YZ68</accession>
<evidence type="ECO:0000313" key="1">
    <source>
        <dbReference type="EMBL" id="KAJ3573707.1"/>
    </source>
</evidence>
<dbReference type="Proteomes" id="UP001213000">
    <property type="component" value="Unassembled WGS sequence"/>
</dbReference>
<dbReference type="EMBL" id="JANIEX010000094">
    <property type="protein sequence ID" value="KAJ3573707.1"/>
    <property type="molecule type" value="Genomic_DNA"/>
</dbReference>
<sequence length="423" mass="45714">MQLEPDCCPPTTACLQTLPEVDEQCHRPTDQPTSNSSLAGSTAHKLHDLLDFSALEDEVAISSRFDVIAQVFMHEYQLVVGHNGDETPFEIQEMEFYLQKAGCHEDPFTHGSEEQKVSGRCSTSLTGYRGGTRKGLDLTIGGPLPRNISPYFNRGANSPIPSNGIDEGSQNALELNGRLRGGILLRSLRSLAQTGKSGDSNAGSVYGPSLLVDRILSLSGASSIPELVETIWAGDTNALIPPGASSSQTTYLYLKHVTPSSSPRIYKSPRIGLDLSHPGTTVPNAQSTLLDLHSRIRFLPKMYRYYTRPQELAKGRPQTLYGFIHNNLKSRPDLSNHSISGDRALRSNVNEGMGLKNALIEKYLGEYDAGKKEGLKHLKLCIGPAGKGAADSPMSYLKMMGALDVVIQLATSSRGTGSSKSAS</sequence>
<gene>
    <name evidence="1" type="ORF">NP233_g2259</name>
</gene>
<comment type="caution">
    <text evidence="1">The sequence shown here is derived from an EMBL/GenBank/DDBJ whole genome shotgun (WGS) entry which is preliminary data.</text>
</comment>
<keyword evidence="2" id="KW-1185">Reference proteome</keyword>
<dbReference type="AlphaFoldDB" id="A0AAD5YZ68"/>
<reference evidence="1" key="1">
    <citation type="submission" date="2022-07" db="EMBL/GenBank/DDBJ databases">
        <title>Genome Sequence of Leucocoprinus birnbaumii.</title>
        <authorList>
            <person name="Buettner E."/>
        </authorList>
    </citation>
    <scope>NUCLEOTIDE SEQUENCE</scope>
    <source>
        <strain evidence="1">VT141</strain>
    </source>
</reference>
<proteinExistence type="predicted"/>
<name>A0AAD5YZ68_9AGAR</name>
<evidence type="ECO:0000313" key="2">
    <source>
        <dbReference type="Proteomes" id="UP001213000"/>
    </source>
</evidence>
<protein>
    <submittedName>
        <fullName evidence="1">Uncharacterized protein</fullName>
    </submittedName>
</protein>